<keyword evidence="1" id="KW-0723">Serine/threonine-protein kinase</keyword>
<dbReference type="InterPro" id="IPR036890">
    <property type="entry name" value="HATPase_C_sf"/>
</dbReference>
<dbReference type="Gene3D" id="3.30.565.10">
    <property type="entry name" value="Histidine kinase-like ATPase, C-terminal domain"/>
    <property type="match status" value="1"/>
</dbReference>
<evidence type="ECO:0000256" key="2">
    <source>
        <dbReference type="SAM" id="MobiDB-lite"/>
    </source>
</evidence>
<sequence length="227" mass="24403">MYGVGSRRFYAIATWHVLRPLIVQARAVEELRTLMREAERAAASPPVVPSFVPSQTSVTARRTPPSLPGAPMPATPDGLRTVCWDLPDDLSVIGEARRLVGRTLAAWRLGHLTDDVILVVDEILANAVTHGEPPIRLSLWGTSAELCVRVTDHGSDLPRHLDLGVDAVHGRGLIIVAAVADEHGVTPLADGPGKSVWARWRQITRTVGESHAAPATRTVEAPSADNV</sequence>
<name>A0A7W9DQA5_9ACTN</name>
<evidence type="ECO:0000313" key="5">
    <source>
        <dbReference type="Proteomes" id="UP000588112"/>
    </source>
</evidence>
<dbReference type="EMBL" id="JACHBR010000001">
    <property type="protein sequence ID" value="MBB5627337.1"/>
    <property type="molecule type" value="Genomic_DNA"/>
</dbReference>
<evidence type="ECO:0000313" key="4">
    <source>
        <dbReference type="EMBL" id="MBB5627337.1"/>
    </source>
</evidence>
<organism evidence="4 5">
    <name type="scientific">Sphaerisporangium krabiense</name>
    <dbReference type="NCBI Taxonomy" id="763782"/>
    <lineage>
        <taxon>Bacteria</taxon>
        <taxon>Bacillati</taxon>
        <taxon>Actinomycetota</taxon>
        <taxon>Actinomycetes</taxon>
        <taxon>Streptosporangiales</taxon>
        <taxon>Streptosporangiaceae</taxon>
        <taxon>Sphaerisporangium</taxon>
    </lineage>
</organism>
<feature type="region of interest" description="Disordered" evidence="2">
    <location>
        <begin position="52"/>
        <end position="74"/>
    </location>
</feature>
<evidence type="ECO:0000256" key="1">
    <source>
        <dbReference type="ARBA" id="ARBA00022527"/>
    </source>
</evidence>
<dbReference type="RefSeq" id="WP_204070491.1">
    <property type="nucleotide sequence ID" value="NZ_BOOS01000036.1"/>
</dbReference>
<gene>
    <name evidence="4" type="ORF">BJ981_003036</name>
</gene>
<keyword evidence="5" id="KW-1185">Reference proteome</keyword>
<dbReference type="GO" id="GO:0004674">
    <property type="term" value="F:protein serine/threonine kinase activity"/>
    <property type="evidence" value="ECO:0007669"/>
    <property type="project" value="UniProtKB-KW"/>
</dbReference>
<dbReference type="SUPFAM" id="SSF55874">
    <property type="entry name" value="ATPase domain of HSP90 chaperone/DNA topoisomerase II/histidine kinase"/>
    <property type="match status" value="1"/>
</dbReference>
<feature type="domain" description="Histidine kinase/HSP90-like ATPase" evidence="3">
    <location>
        <begin position="88"/>
        <end position="200"/>
    </location>
</feature>
<comment type="caution">
    <text evidence="4">The sequence shown here is derived from an EMBL/GenBank/DDBJ whole genome shotgun (WGS) entry which is preliminary data.</text>
</comment>
<dbReference type="InterPro" id="IPR003594">
    <property type="entry name" value="HATPase_dom"/>
</dbReference>
<dbReference type="Pfam" id="PF13581">
    <property type="entry name" value="HATPase_c_2"/>
    <property type="match status" value="1"/>
</dbReference>
<reference evidence="4 5" key="1">
    <citation type="submission" date="2020-08" db="EMBL/GenBank/DDBJ databases">
        <title>Sequencing the genomes of 1000 actinobacteria strains.</title>
        <authorList>
            <person name="Klenk H.-P."/>
        </authorList>
    </citation>
    <scope>NUCLEOTIDE SEQUENCE [LARGE SCALE GENOMIC DNA]</scope>
    <source>
        <strain evidence="4 5">DSM 45790</strain>
    </source>
</reference>
<feature type="compositionally biased region" description="Pro residues" evidence="2">
    <location>
        <begin position="65"/>
        <end position="74"/>
    </location>
</feature>
<dbReference type="PANTHER" id="PTHR35526:SF3">
    <property type="entry name" value="ANTI-SIGMA-F FACTOR RSBW"/>
    <property type="match status" value="1"/>
</dbReference>
<dbReference type="InterPro" id="IPR050267">
    <property type="entry name" value="Anti-sigma-factor_SerPK"/>
</dbReference>
<dbReference type="Proteomes" id="UP000588112">
    <property type="component" value="Unassembled WGS sequence"/>
</dbReference>
<keyword evidence="1" id="KW-0418">Kinase</keyword>
<keyword evidence="1" id="KW-0808">Transferase</keyword>
<dbReference type="CDD" id="cd16936">
    <property type="entry name" value="HATPase_RsbW-like"/>
    <property type="match status" value="1"/>
</dbReference>
<dbReference type="AlphaFoldDB" id="A0A7W9DQA5"/>
<proteinExistence type="predicted"/>
<protein>
    <submittedName>
        <fullName evidence="4">Anti-sigma regulatory factor (Ser/Thr protein kinase)</fullName>
    </submittedName>
</protein>
<evidence type="ECO:0000259" key="3">
    <source>
        <dbReference type="Pfam" id="PF13581"/>
    </source>
</evidence>
<dbReference type="PANTHER" id="PTHR35526">
    <property type="entry name" value="ANTI-SIGMA-F FACTOR RSBW-RELATED"/>
    <property type="match status" value="1"/>
</dbReference>
<accession>A0A7W9DQA5</accession>